<dbReference type="STRING" id="2060905.A0A2B7XP32"/>
<feature type="transmembrane region" description="Helical" evidence="7">
    <location>
        <begin position="448"/>
        <end position="467"/>
    </location>
</feature>
<dbReference type="GO" id="GO:0022857">
    <property type="term" value="F:transmembrane transporter activity"/>
    <property type="evidence" value="ECO:0007669"/>
    <property type="project" value="InterPro"/>
</dbReference>
<evidence type="ECO:0000256" key="7">
    <source>
        <dbReference type="SAM" id="Phobius"/>
    </source>
</evidence>
<feature type="transmembrane region" description="Helical" evidence="7">
    <location>
        <begin position="372"/>
        <end position="398"/>
    </location>
</feature>
<dbReference type="Proteomes" id="UP000224080">
    <property type="component" value="Unassembled WGS sequence"/>
</dbReference>
<evidence type="ECO:0000256" key="3">
    <source>
        <dbReference type="ARBA" id="ARBA00022692"/>
    </source>
</evidence>
<feature type="transmembrane region" description="Helical" evidence="7">
    <location>
        <begin position="213"/>
        <end position="232"/>
    </location>
</feature>
<feature type="region of interest" description="Disordered" evidence="6">
    <location>
        <begin position="1"/>
        <end position="61"/>
    </location>
</feature>
<keyword evidence="3 7" id="KW-0812">Transmembrane</keyword>
<evidence type="ECO:0000256" key="6">
    <source>
        <dbReference type="SAM" id="MobiDB-lite"/>
    </source>
</evidence>
<dbReference type="Pfam" id="PF07690">
    <property type="entry name" value="MFS_1"/>
    <property type="match status" value="1"/>
</dbReference>
<evidence type="ECO:0000256" key="1">
    <source>
        <dbReference type="ARBA" id="ARBA00004651"/>
    </source>
</evidence>
<dbReference type="GO" id="GO:0005886">
    <property type="term" value="C:plasma membrane"/>
    <property type="evidence" value="ECO:0007669"/>
    <property type="project" value="UniProtKB-SubCell"/>
</dbReference>
<keyword evidence="4 7" id="KW-1133">Transmembrane helix</keyword>
<comment type="caution">
    <text evidence="9">The sequence shown here is derived from an EMBL/GenBank/DDBJ whole genome shotgun (WGS) entry which is preliminary data.</text>
</comment>
<dbReference type="OrthoDB" id="6770063at2759"/>
<keyword evidence="5 7" id="KW-0472">Membrane</keyword>
<dbReference type="AlphaFoldDB" id="A0A2B7XP32"/>
<comment type="similarity">
    <text evidence="2">Belongs to the major facilitator superfamily.</text>
</comment>
<keyword evidence="10" id="KW-1185">Reference proteome</keyword>
<feature type="domain" description="Major facilitator superfamily (MFS) profile" evidence="8">
    <location>
        <begin position="119"/>
        <end position="543"/>
    </location>
</feature>
<dbReference type="InterPro" id="IPR036259">
    <property type="entry name" value="MFS_trans_sf"/>
</dbReference>
<evidence type="ECO:0000256" key="4">
    <source>
        <dbReference type="ARBA" id="ARBA00022989"/>
    </source>
</evidence>
<dbReference type="PROSITE" id="PS50850">
    <property type="entry name" value="MFS"/>
    <property type="match status" value="1"/>
</dbReference>
<reference evidence="9 10" key="1">
    <citation type="submission" date="2017-10" db="EMBL/GenBank/DDBJ databases">
        <title>Comparative genomics in systemic dimorphic fungi from Ajellomycetaceae.</title>
        <authorList>
            <person name="Munoz J.F."/>
            <person name="Mcewen J.G."/>
            <person name="Clay O.K."/>
            <person name="Cuomo C.A."/>
        </authorList>
    </citation>
    <scope>NUCLEOTIDE SEQUENCE [LARGE SCALE GENOMIC DNA]</scope>
    <source>
        <strain evidence="9 10">UAMH130</strain>
    </source>
</reference>
<evidence type="ECO:0000256" key="2">
    <source>
        <dbReference type="ARBA" id="ARBA00008335"/>
    </source>
</evidence>
<dbReference type="EMBL" id="PDNC01000001">
    <property type="protein sequence ID" value="PGH10297.1"/>
    <property type="molecule type" value="Genomic_DNA"/>
</dbReference>
<feature type="transmembrane region" description="Helical" evidence="7">
    <location>
        <begin position="244"/>
        <end position="267"/>
    </location>
</feature>
<organism evidence="9 10">
    <name type="scientific">Blastomyces parvus</name>
    <dbReference type="NCBI Taxonomy" id="2060905"/>
    <lineage>
        <taxon>Eukaryota</taxon>
        <taxon>Fungi</taxon>
        <taxon>Dikarya</taxon>
        <taxon>Ascomycota</taxon>
        <taxon>Pezizomycotina</taxon>
        <taxon>Eurotiomycetes</taxon>
        <taxon>Eurotiomycetidae</taxon>
        <taxon>Onygenales</taxon>
        <taxon>Ajellomycetaceae</taxon>
        <taxon>Blastomyces</taxon>
    </lineage>
</organism>
<feature type="transmembrane region" description="Helical" evidence="7">
    <location>
        <begin position="410"/>
        <end position="428"/>
    </location>
</feature>
<dbReference type="SUPFAM" id="SSF103473">
    <property type="entry name" value="MFS general substrate transporter"/>
    <property type="match status" value="1"/>
</dbReference>
<dbReference type="FunFam" id="1.20.1720.10:FF:000061">
    <property type="entry name" value="Uncharacterized protein"/>
    <property type="match status" value="1"/>
</dbReference>
<feature type="compositionally biased region" description="Polar residues" evidence="6">
    <location>
        <begin position="84"/>
        <end position="93"/>
    </location>
</feature>
<evidence type="ECO:0000259" key="8">
    <source>
        <dbReference type="PROSITE" id="PS50850"/>
    </source>
</evidence>
<feature type="transmembrane region" description="Helical" evidence="7">
    <location>
        <begin position="185"/>
        <end position="207"/>
    </location>
</feature>
<feature type="transmembrane region" description="Helical" evidence="7">
    <location>
        <begin position="273"/>
        <end position="294"/>
    </location>
</feature>
<gene>
    <name evidence="9" type="ORF">GX51_00054</name>
</gene>
<feature type="transmembrane region" description="Helical" evidence="7">
    <location>
        <begin position="117"/>
        <end position="137"/>
    </location>
</feature>
<dbReference type="InterPro" id="IPR020846">
    <property type="entry name" value="MFS_dom"/>
</dbReference>
<dbReference type="FunFam" id="1.20.1250.20:FF:000082">
    <property type="entry name" value="MFS multidrug transporter, putative"/>
    <property type="match status" value="1"/>
</dbReference>
<feature type="transmembrane region" description="Helical" evidence="7">
    <location>
        <begin position="473"/>
        <end position="496"/>
    </location>
</feature>
<evidence type="ECO:0000313" key="9">
    <source>
        <dbReference type="EMBL" id="PGH10297.1"/>
    </source>
</evidence>
<proteinExistence type="inferred from homology"/>
<dbReference type="PANTHER" id="PTHR23502">
    <property type="entry name" value="MAJOR FACILITATOR SUPERFAMILY"/>
    <property type="match status" value="1"/>
</dbReference>
<protein>
    <recommendedName>
        <fullName evidence="8">Major facilitator superfamily (MFS) profile domain-containing protein</fullName>
    </recommendedName>
</protein>
<accession>A0A2B7XP32</accession>
<feature type="transmembrane region" description="Helical" evidence="7">
    <location>
        <begin position="149"/>
        <end position="173"/>
    </location>
</feature>
<dbReference type="Gene3D" id="1.20.1250.20">
    <property type="entry name" value="MFS general substrate transporter like domains"/>
    <property type="match status" value="1"/>
</dbReference>
<evidence type="ECO:0000313" key="10">
    <source>
        <dbReference type="Proteomes" id="UP000224080"/>
    </source>
</evidence>
<sequence>MPDRIASTLPPQIDGHIAPTALPDSGAEKGLNAPHTTGNENREKSAVAPNSTQSVSLAGRHNKEEAEEVHYHYLTFDTPLPQPTGISSPNPGQQVAPEQPDLRPYISPFTWRNSRKGVTTALSCLVTTLSAMAAGMYSPPEKILTEKWGISGVVYNLGITLFCFGFAISPMALAPFSEINGRRPMLVGSGILFSVTQLGCAVTNSFAGMLLSRFFLGVGGSTYSSIIGGVLSDIYVTEERNTPMALFSGAVLFGTGFGPMISSFMVHHISWRWVYYMQAILSAVVTVAVMMFFSETRGNVLLSRKAQVLNKWYEKLEEAGYVGVDMPIEGGGVVQSQRIRWKVKSDEERESIVKMVTISLYRPFHLLFTEPVVFFFSLWVSFSWAVLYLQFGAIPLVFQDNHGFNLQQSGAVFASICIGGILATFLSIWQEKYVRRLGKISSTPEGRLYFVCIESILMPVGMFWFGWTSFSSIHWIVPCFAIVCVTIGIFSIYLAVFNYLADTYHRYASSALAAQSCCKDHGSAPISFPALGCFPIEYGTNYI</sequence>
<evidence type="ECO:0000256" key="5">
    <source>
        <dbReference type="ARBA" id="ARBA00023136"/>
    </source>
</evidence>
<comment type="subcellular location">
    <subcellularLocation>
        <location evidence="1">Cell membrane</location>
        <topology evidence="1">Multi-pass membrane protein</topology>
    </subcellularLocation>
</comment>
<name>A0A2B7XP32_9EURO</name>
<dbReference type="PANTHER" id="PTHR23502:SF134">
    <property type="entry name" value="MAJOR FACILITATOR SUPERFAMILY (MFS) PROFILE DOMAIN-CONTAINING PROTEIN-RELATED"/>
    <property type="match status" value="1"/>
</dbReference>
<dbReference type="InterPro" id="IPR011701">
    <property type="entry name" value="MFS"/>
</dbReference>
<feature type="region of interest" description="Disordered" evidence="6">
    <location>
        <begin position="80"/>
        <end position="99"/>
    </location>
</feature>